<dbReference type="InterPro" id="IPR013148">
    <property type="entry name" value="Glyco_hydro_32_N"/>
</dbReference>
<sequence length="468" mass="53394">MNLYRPIYHFLPPSNWMNDPNGLLYYQGEYHVFYQYNPNGDTWGTIHWGHAKSKDLIHWEHLPVALSPSTERGEEHCFSGCAVIGPEGVPTLFYTSIGSGERGYEDGAEQWMATSADGMMTWNKYPGNPVLSKDVHGELNIRDWRDPYIWKHEGSWLMVLGGKHDGKGCAMIYGSDDLKSWKLLNKLMEAERTEEYLWECPIFFPLDGKYVLIYSPKDAVRYYTGTFNDDFTFSPERHGILDPGGWEGFYAPNVMEDGDGRKLLWAWMPEFARGQFEGLKGWAGALTVPRALSLTEDGTLRMEPAKELKQLRGACERVSGLTLDDGAKEWRLKTRGRAFELLAEIELTDPDATFGFKLLHGENDEEATRILFDPSQRRFILDRSRSSLSPSTHLMELQGEINWKIGDTATVHIFLDHSLLEIFAGYESCLSARMYPLLEDSDRISIFAGSGSVTFRSLQVWTLHSIWP</sequence>
<evidence type="ECO:0000313" key="8">
    <source>
        <dbReference type="EMBL" id="MBP3962721.1"/>
    </source>
</evidence>
<dbReference type="SUPFAM" id="SSF49899">
    <property type="entry name" value="Concanavalin A-like lectins/glucanases"/>
    <property type="match status" value="1"/>
</dbReference>
<dbReference type="Gene3D" id="2.60.120.560">
    <property type="entry name" value="Exo-inulinase, domain 1"/>
    <property type="match status" value="1"/>
</dbReference>
<dbReference type="PROSITE" id="PS00609">
    <property type="entry name" value="GLYCOSYL_HYDROL_F32"/>
    <property type="match status" value="1"/>
</dbReference>
<proteinExistence type="inferred from homology"/>
<comment type="similarity">
    <text evidence="1 5">Belongs to the glycosyl hydrolase 32 family.</text>
</comment>
<dbReference type="RefSeq" id="WP_210657125.1">
    <property type="nucleotide sequence ID" value="NZ_JAGKSP010000002.1"/>
</dbReference>
<dbReference type="Proteomes" id="UP000673394">
    <property type="component" value="Unassembled WGS sequence"/>
</dbReference>
<reference evidence="8 9" key="1">
    <citation type="submission" date="2021-04" db="EMBL/GenBank/DDBJ databases">
        <title>Paenibacillus sp. DLE-14 whole genome sequence.</title>
        <authorList>
            <person name="Ham Y.J."/>
        </authorList>
    </citation>
    <scope>NUCLEOTIDE SEQUENCE [LARGE SCALE GENOMIC DNA]</scope>
    <source>
        <strain evidence="8 9">DLE-14</strain>
    </source>
</reference>
<dbReference type="SMART" id="SM00640">
    <property type="entry name" value="Glyco_32"/>
    <property type="match status" value="1"/>
</dbReference>
<evidence type="ECO:0000259" key="7">
    <source>
        <dbReference type="Pfam" id="PF08244"/>
    </source>
</evidence>
<gene>
    <name evidence="8" type="ORF">I8J30_08390</name>
</gene>
<dbReference type="InterPro" id="IPR023296">
    <property type="entry name" value="Glyco_hydro_beta-prop_sf"/>
</dbReference>
<dbReference type="Gene3D" id="2.115.10.20">
    <property type="entry name" value="Glycosyl hydrolase domain, family 43"/>
    <property type="match status" value="1"/>
</dbReference>
<evidence type="ECO:0000256" key="2">
    <source>
        <dbReference type="ARBA" id="ARBA00012758"/>
    </source>
</evidence>
<dbReference type="CDD" id="cd08996">
    <property type="entry name" value="GH32_FFase"/>
    <property type="match status" value="1"/>
</dbReference>
<dbReference type="InterPro" id="IPR013320">
    <property type="entry name" value="ConA-like_dom_sf"/>
</dbReference>
<dbReference type="InterPro" id="IPR051214">
    <property type="entry name" value="GH32_Enzymes"/>
</dbReference>
<evidence type="ECO:0000256" key="3">
    <source>
        <dbReference type="ARBA" id="ARBA00022801"/>
    </source>
</evidence>
<dbReference type="InterPro" id="IPR001362">
    <property type="entry name" value="Glyco_hydro_32"/>
</dbReference>
<dbReference type="PANTHER" id="PTHR43101:SF1">
    <property type="entry name" value="BETA-FRUCTOSIDASE"/>
    <property type="match status" value="1"/>
</dbReference>
<dbReference type="InterPro" id="IPR018053">
    <property type="entry name" value="Glyco_hydro_32_AS"/>
</dbReference>
<dbReference type="InterPro" id="IPR013189">
    <property type="entry name" value="Glyco_hydro_32_C"/>
</dbReference>
<evidence type="ECO:0000256" key="1">
    <source>
        <dbReference type="ARBA" id="ARBA00009902"/>
    </source>
</evidence>
<dbReference type="Pfam" id="PF00251">
    <property type="entry name" value="Glyco_hydro_32N"/>
    <property type="match status" value="1"/>
</dbReference>
<organism evidence="8 9">
    <name type="scientific">Paenibacillus lignilyticus</name>
    <dbReference type="NCBI Taxonomy" id="1172615"/>
    <lineage>
        <taxon>Bacteria</taxon>
        <taxon>Bacillati</taxon>
        <taxon>Bacillota</taxon>
        <taxon>Bacilli</taxon>
        <taxon>Bacillales</taxon>
        <taxon>Paenibacillaceae</taxon>
        <taxon>Paenibacillus</taxon>
    </lineage>
</organism>
<keyword evidence="3 5" id="KW-0378">Hydrolase</keyword>
<name>A0ABS5C9R3_9BACL</name>
<keyword evidence="4 5" id="KW-0326">Glycosidase</keyword>
<dbReference type="EC" id="3.2.1.26" evidence="2"/>
<evidence type="ECO:0000256" key="4">
    <source>
        <dbReference type="ARBA" id="ARBA00023295"/>
    </source>
</evidence>
<feature type="domain" description="Glycosyl hydrolase family 32 C-terminal" evidence="7">
    <location>
        <begin position="307"/>
        <end position="461"/>
    </location>
</feature>
<dbReference type="GO" id="GO:0016787">
    <property type="term" value="F:hydrolase activity"/>
    <property type="evidence" value="ECO:0007669"/>
    <property type="project" value="UniProtKB-KW"/>
</dbReference>
<evidence type="ECO:0000259" key="6">
    <source>
        <dbReference type="Pfam" id="PF00251"/>
    </source>
</evidence>
<dbReference type="Pfam" id="PF08244">
    <property type="entry name" value="Glyco_hydro_32C"/>
    <property type="match status" value="1"/>
</dbReference>
<comment type="caution">
    <text evidence="8">The sequence shown here is derived from an EMBL/GenBank/DDBJ whole genome shotgun (WGS) entry which is preliminary data.</text>
</comment>
<evidence type="ECO:0000313" key="9">
    <source>
        <dbReference type="Proteomes" id="UP000673394"/>
    </source>
</evidence>
<dbReference type="EMBL" id="JAGKSP010000002">
    <property type="protein sequence ID" value="MBP3962721.1"/>
    <property type="molecule type" value="Genomic_DNA"/>
</dbReference>
<protein>
    <recommendedName>
        <fullName evidence="2">beta-fructofuranosidase</fullName>
        <ecNumber evidence="2">3.2.1.26</ecNumber>
    </recommendedName>
</protein>
<feature type="domain" description="Glycosyl hydrolase family 32 N-terminal" evidence="6">
    <location>
        <begin position="9"/>
        <end position="304"/>
    </location>
</feature>
<dbReference type="SUPFAM" id="SSF75005">
    <property type="entry name" value="Arabinanase/levansucrase/invertase"/>
    <property type="match status" value="1"/>
</dbReference>
<keyword evidence="9" id="KW-1185">Reference proteome</keyword>
<dbReference type="PANTHER" id="PTHR43101">
    <property type="entry name" value="BETA-FRUCTOSIDASE"/>
    <property type="match status" value="1"/>
</dbReference>
<accession>A0ABS5C9R3</accession>
<evidence type="ECO:0000256" key="5">
    <source>
        <dbReference type="RuleBase" id="RU362110"/>
    </source>
</evidence>